<keyword evidence="5" id="KW-0175">Coiled coil</keyword>
<dbReference type="CDD" id="cd13220">
    <property type="entry name" value="PH-GRAM_GRAMDC"/>
    <property type="match status" value="1"/>
</dbReference>
<feature type="domain" description="VASt" evidence="8">
    <location>
        <begin position="281"/>
        <end position="453"/>
    </location>
</feature>
<dbReference type="GO" id="GO:0016020">
    <property type="term" value="C:membrane"/>
    <property type="evidence" value="ECO:0007669"/>
    <property type="project" value="UniProtKB-SubCell"/>
</dbReference>
<dbReference type="Gene3D" id="2.30.29.30">
    <property type="entry name" value="Pleckstrin-homology domain (PH domain)/Phosphotyrosine-binding domain (PTB)"/>
    <property type="match status" value="1"/>
</dbReference>
<feature type="region of interest" description="Disordered" evidence="6">
    <location>
        <begin position="250"/>
        <end position="272"/>
    </location>
</feature>
<comment type="caution">
    <text evidence="9">The sequence shown here is derived from an EMBL/GenBank/DDBJ whole genome shotgun (WGS) entry which is preliminary data.</text>
</comment>
<dbReference type="AlphaFoldDB" id="A0AAE2CA43"/>
<feature type="compositionally biased region" description="Basic and acidic residues" evidence="6">
    <location>
        <begin position="178"/>
        <end position="188"/>
    </location>
</feature>
<evidence type="ECO:0000313" key="10">
    <source>
        <dbReference type="Proteomes" id="UP001293254"/>
    </source>
</evidence>
<dbReference type="InterPro" id="IPR011993">
    <property type="entry name" value="PH-like_dom_sf"/>
</dbReference>
<evidence type="ECO:0000256" key="3">
    <source>
        <dbReference type="ARBA" id="ARBA00022989"/>
    </source>
</evidence>
<dbReference type="InterPro" id="IPR031968">
    <property type="entry name" value="VASt"/>
</dbReference>
<evidence type="ECO:0000256" key="7">
    <source>
        <dbReference type="SAM" id="Phobius"/>
    </source>
</evidence>
<gene>
    <name evidence="9" type="ORF">Salat_2871700</name>
</gene>
<feature type="compositionally biased region" description="Polar residues" evidence="6">
    <location>
        <begin position="53"/>
        <end position="63"/>
    </location>
</feature>
<evidence type="ECO:0000256" key="5">
    <source>
        <dbReference type="SAM" id="Coils"/>
    </source>
</evidence>
<dbReference type="InterPro" id="IPR004182">
    <property type="entry name" value="GRAM"/>
</dbReference>
<keyword evidence="10" id="KW-1185">Reference proteome</keyword>
<feature type="region of interest" description="Disordered" evidence="6">
    <location>
        <begin position="25"/>
        <end position="63"/>
    </location>
</feature>
<dbReference type="PANTHER" id="PTHR47666:SF1">
    <property type="entry name" value="PROTEIN VASCULAR ASSOCIATED DEATH 1, CHLOROPLASTIC"/>
    <property type="match status" value="1"/>
</dbReference>
<evidence type="ECO:0000256" key="6">
    <source>
        <dbReference type="SAM" id="MobiDB-lite"/>
    </source>
</evidence>
<protein>
    <submittedName>
        <fullName evidence="9">Protein VASCULAR ASSOCIATED DEATH 1, chloroplastic</fullName>
    </submittedName>
</protein>
<dbReference type="Proteomes" id="UP001293254">
    <property type="component" value="Unassembled WGS sequence"/>
</dbReference>
<sequence length="640" mass="72723">MAAMVSEQMVDPPYFRSSIAQSMDNHNSSRRFSGDSTESLDPSFDSSAPSPSRQLDSQSQSPSRVEEYRQLFRLPPDEVLIQDFNCALQENFLLQGHMYLFVHHICFYSNLFGFETKKIIPFHEITSVRRAKAVAVFPTAIEIIAGGKKYFFTSFLFRDEAFKLISEGWLQHGNGSKEITEQQERKSDASCQESGSSIIEESDSSKQYVDESDVRKSDKNGPILEESTHFGDGEPEIISTSSVMEVREQANAEAPPIECSSSEKSSGWKPEDIDAPGVPEGYTKVAESKFPIQVEEFFDLFFSDAGVNFQESFHRKCGDKEFKCTPWHPHEKFGHTRDVSFQHPIKIYFGSRFGSCQEVQKCRVYRNCHLIVDTSQEINDVPYGDYFTVEARWDVEKDGNDSKPGCILRIYINVAFSKKTMWKGKIVQSTLEECREAYAIWTDLAHEVLKQKNLEKEKEEGGCASNMISNDQVQRKNLASTQRFVESKAIDVGISQITPEVKDMNQRVNAPPQGNVSEASVGSLFRNTFAKFATSFKHQNSPSLLMVITIAVILLLMQISILVLLSRPQRIHVIPQADCMSSVRGLTENRGEALVSFNKQINYLKEEMHFVETMLEKLQNEHAQLKGKLKDLELFRNQRI</sequence>
<evidence type="ECO:0000256" key="2">
    <source>
        <dbReference type="ARBA" id="ARBA00022692"/>
    </source>
</evidence>
<dbReference type="SMART" id="SM00568">
    <property type="entry name" value="GRAM"/>
    <property type="match status" value="1"/>
</dbReference>
<organism evidence="9 10">
    <name type="scientific">Sesamum alatum</name>
    <dbReference type="NCBI Taxonomy" id="300844"/>
    <lineage>
        <taxon>Eukaryota</taxon>
        <taxon>Viridiplantae</taxon>
        <taxon>Streptophyta</taxon>
        <taxon>Embryophyta</taxon>
        <taxon>Tracheophyta</taxon>
        <taxon>Spermatophyta</taxon>
        <taxon>Magnoliopsida</taxon>
        <taxon>eudicotyledons</taxon>
        <taxon>Gunneridae</taxon>
        <taxon>Pentapetalae</taxon>
        <taxon>asterids</taxon>
        <taxon>lamiids</taxon>
        <taxon>Lamiales</taxon>
        <taxon>Pedaliaceae</taxon>
        <taxon>Sesamum</taxon>
    </lineage>
</organism>
<dbReference type="Pfam" id="PF02893">
    <property type="entry name" value="GRAM"/>
    <property type="match status" value="1"/>
</dbReference>
<dbReference type="EMBL" id="JACGWO010000012">
    <property type="protein sequence ID" value="KAK4414587.1"/>
    <property type="molecule type" value="Genomic_DNA"/>
</dbReference>
<evidence type="ECO:0000256" key="1">
    <source>
        <dbReference type="ARBA" id="ARBA00004167"/>
    </source>
</evidence>
<evidence type="ECO:0000313" key="9">
    <source>
        <dbReference type="EMBL" id="KAK4414587.1"/>
    </source>
</evidence>
<feature type="compositionally biased region" description="Low complexity" evidence="6">
    <location>
        <begin position="39"/>
        <end position="52"/>
    </location>
</feature>
<feature type="region of interest" description="Disordered" evidence="6">
    <location>
        <begin position="177"/>
        <end position="235"/>
    </location>
</feature>
<feature type="transmembrane region" description="Helical" evidence="7">
    <location>
        <begin position="544"/>
        <end position="565"/>
    </location>
</feature>
<proteinExistence type="predicted"/>
<reference evidence="9" key="2">
    <citation type="journal article" date="2024" name="Plant">
        <title>Genomic evolution and insights into agronomic trait innovations of Sesamum species.</title>
        <authorList>
            <person name="Miao H."/>
            <person name="Wang L."/>
            <person name="Qu L."/>
            <person name="Liu H."/>
            <person name="Sun Y."/>
            <person name="Le M."/>
            <person name="Wang Q."/>
            <person name="Wei S."/>
            <person name="Zheng Y."/>
            <person name="Lin W."/>
            <person name="Duan Y."/>
            <person name="Cao H."/>
            <person name="Xiong S."/>
            <person name="Wang X."/>
            <person name="Wei L."/>
            <person name="Li C."/>
            <person name="Ma Q."/>
            <person name="Ju M."/>
            <person name="Zhao R."/>
            <person name="Li G."/>
            <person name="Mu C."/>
            <person name="Tian Q."/>
            <person name="Mei H."/>
            <person name="Zhang T."/>
            <person name="Gao T."/>
            <person name="Zhang H."/>
        </authorList>
    </citation>
    <scope>NUCLEOTIDE SEQUENCE</scope>
    <source>
        <strain evidence="9">3651</strain>
    </source>
</reference>
<keyword evidence="2 7" id="KW-0812">Transmembrane</keyword>
<accession>A0AAE2CA43</accession>
<evidence type="ECO:0000256" key="4">
    <source>
        <dbReference type="ARBA" id="ARBA00023136"/>
    </source>
</evidence>
<dbReference type="GO" id="GO:0043069">
    <property type="term" value="P:negative regulation of programmed cell death"/>
    <property type="evidence" value="ECO:0007669"/>
    <property type="project" value="TreeGrafter"/>
</dbReference>
<evidence type="ECO:0000259" key="8">
    <source>
        <dbReference type="PROSITE" id="PS51778"/>
    </source>
</evidence>
<reference evidence="9" key="1">
    <citation type="submission" date="2020-06" db="EMBL/GenBank/DDBJ databases">
        <authorList>
            <person name="Li T."/>
            <person name="Hu X."/>
            <person name="Zhang T."/>
            <person name="Song X."/>
            <person name="Zhang H."/>
            <person name="Dai N."/>
            <person name="Sheng W."/>
            <person name="Hou X."/>
            <person name="Wei L."/>
        </authorList>
    </citation>
    <scope>NUCLEOTIDE SEQUENCE</scope>
    <source>
        <strain evidence="9">3651</strain>
        <tissue evidence="9">Leaf</tissue>
    </source>
</reference>
<dbReference type="Pfam" id="PF16016">
    <property type="entry name" value="VASt"/>
    <property type="match status" value="1"/>
</dbReference>
<name>A0AAE2CA43_9LAMI</name>
<feature type="compositionally biased region" description="Polar residues" evidence="6">
    <location>
        <begin position="25"/>
        <end position="37"/>
    </location>
</feature>
<keyword evidence="4 7" id="KW-0472">Membrane</keyword>
<keyword evidence="3 7" id="KW-1133">Transmembrane helix</keyword>
<feature type="coiled-coil region" evidence="5">
    <location>
        <begin position="601"/>
        <end position="635"/>
    </location>
</feature>
<feature type="compositionally biased region" description="Basic and acidic residues" evidence="6">
    <location>
        <begin position="208"/>
        <end position="219"/>
    </location>
</feature>
<dbReference type="PROSITE" id="PS51778">
    <property type="entry name" value="VAST"/>
    <property type="match status" value="1"/>
</dbReference>
<comment type="subcellular location">
    <subcellularLocation>
        <location evidence="1">Membrane</location>
        <topology evidence="1">Single-pass membrane protein</topology>
    </subcellularLocation>
</comment>
<dbReference type="PANTHER" id="PTHR47666">
    <property type="entry name" value="PROTEIN VASCULAR ASSOCIATED DEATH 1, CHLOROPLASTIC"/>
    <property type="match status" value="1"/>
</dbReference>